<evidence type="ECO:0000313" key="1">
    <source>
        <dbReference type="EMBL" id="AEI46956.1"/>
    </source>
</evidence>
<dbReference type="EMBL" id="CP002859">
    <property type="protein sequence ID" value="AEI46956.1"/>
    <property type="molecule type" value="Genomic_DNA"/>
</dbReference>
<protein>
    <submittedName>
        <fullName evidence="1">Uncharacterized protein</fullName>
    </submittedName>
</protein>
<dbReference type="Proteomes" id="UP000000493">
    <property type="component" value="Chromosome"/>
</dbReference>
<organism evidence="1 2">
    <name type="scientific">Runella slithyformis (strain ATCC 29530 / DSM 19594 / LMG 11500 / NCIMB 11436 / LSU 4)</name>
    <dbReference type="NCBI Taxonomy" id="761193"/>
    <lineage>
        <taxon>Bacteria</taxon>
        <taxon>Pseudomonadati</taxon>
        <taxon>Bacteroidota</taxon>
        <taxon>Cytophagia</taxon>
        <taxon>Cytophagales</taxon>
        <taxon>Spirosomataceae</taxon>
        <taxon>Runella</taxon>
    </lineage>
</organism>
<keyword evidence="2" id="KW-1185">Reference proteome</keyword>
<dbReference type="KEGG" id="rsi:Runsl_0512"/>
<sequence>MQSCLFFSGKARQEAWNCRQKQSFFNYSNDELFERSRTGTVRRGDEWRIQMPLSFVIQLIHLVYTSKVSFRYLL</sequence>
<gene>
    <name evidence="1" type="ordered locus">Runsl_0512</name>
</gene>
<name>A0A7U3ZGT1_RUNSL</name>
<proteinExistence type="predicted"/>
<reference evidence="1 2" key="2">
    <citation type="journal article" date="2012" name="Stand. Genomic Sci.">
        <title>Complete genome sequence of the aquatic bacterium Runella slithyformis type strain (LSU 4(T)).</title>
        <authorList>
            <person name="Copeland A."/>
            <person name="Zhang X."/>
            <person name="Misra M."/>
            <person name="Lapidus A."/>
            <person name="Nolan M."/>
            <person name="Lucas S."/>
            <person name="Deshpande S."/>
            <person name="Cheng J.F."/>
            <person name="Tapia R."/>
            <person name="Goodwin L.A."/>
            <person name="Pitluck S."/>
            <person name="Liolios K."/>
            <person name="Pagani I."/>
            <person name="Ivanova N."/>
            <person name="Mikhailova N."/>
            <person name="Pati A."/>
            <person name="Chen A."/>
            <person name="Palaniappan K."/>
            <person name="Land M."/>
            <person name="Hauser L."/>
            <person name="Pan C."/>
            <person name="Jeffries C.D."/>
            <person name="Detter J.C."/>
            <person name="Brambilla E.M."/>
            <person name="Rohde M."/>
            <person name="Djao O.D."/>
            <person name="Goker M."/>
            <person name="Sikorski J."/>
            <person name="Tindall B.J."/>
            <person name="Woyke T."/>
            <person name="Bristow J."/>
            <person name="Eisen J.A."/>
            <person name="Markowitz V."/>
            <person name="Hugenholtz P."/>
            <person name="Kyrpides N.C."/>
            <person name="Klenk H.P."/>
            <person name="Mavromatis K."/>
        </authorList>
    </citation>
    <scope>NUCLEOTIDE SEQUENCE [LARGE SCALE GENOMIC DNA]</scope>
    <source>
        <strain evidence="2">ATCC 29530 / DSM 19594 / LMG 11500 / NCIMB 11436 / LSU 4</strain>
    </source>
</reference>
<dbReference type="AlphaFoldDB" id="A0A7U3ZGT1"/>
<reference evidence="2" key="1">
    <citation type="submission" date="2011-06" db="EMBL/GenBank/DDBJ databases">
        <title>The complete genome of chromosome of Runella slithyformis DSM 19594.</title>
        <authorList>
            <consortium name="US DOE Joint Genome Institute (JGI-PGF)"/>
            <person name="Lucas S."/>
            <person name="Han J."/>
            <person name="Lapidus A."/>
            <person name="Bruce D."/>
            <person name="Goodwin L."/>
            <person name="Pitluck S."/>
            <person name="Peters L."/>
            <person name="Kyrpides N."/>
            <person name="Mavromatis K."/>
            <person name="Ivanova N."/>
            <person name="Ovchinnikova G."/>
            <person name="Zhang X."/>
            <person name="Misra M."/>
            <person name="Detter J.C."/>
            <person name="Tapia R."/>
            <person name="Han C."/>
            <person name="Land M."/>
            <person name="Hauser L."/>
            <person name="Markowitz V."/>
            <person name="Cheng J.-F."/>
            <person name="Hugenholtz P."/>
            <person name="Woyke T."/>
            <person name="Wu D."/>
            <person name="Tindall B."/>
            <person name="Faehrich R."/>
            <person name="Brambilla E."/>
            <person name="Klenk H.-P."/>
            <person name="Eisen J.A."/>
        </authorList>
    </citation>
    <scope>NUCLEOTIDE SEQUENCE [LARGE SCALE GENOMIC DNA]</scope>
    <source>
        <strain evidence="2">ATCC 29530 / DSM 19594 / LMG 11500 / NCIMB 11436 / LSU 4</strain>
    </source>
</reference>
<accession>A0A7U3ZGT1</accession>
<evidence type="ECO:0000313" key="2">
    <source>
        <dbReference type="Proteomes" id="UP000000493"/>
    </source>
</evidence>